<comment type="caution">
    <text evidence="2">The sequence shown here is derived from an EMBL/GenBank/DDBJ whole genome shotgun (WGS) entry which is preliminary data.</text>
</comment>
<evidence type="ECO:0000256" key="1">
    <source>
        <dbReference type="ARBA" id="ARBA00022649"/>
    </source>
</evidence>
<keyword evidence="3" id="KW-1185">Reference proteome</keyword>
<protein>
    <submittedName>
        <fullName evidence="2">Plasmid stabilization system protein ParE</fullName>
    </submittedName>
</protein>
<dbReference type="InterPro" id="IPR035093">
    <property type="entry name" value="RelE/ParE_toxin_dom_sf"/>
</dbReference>
<organism evidence="2 3">
    <name type="scientific">Flavobacterium lacus</name>
    <dbReference type="NCBI Taxonomy" id="1353778"/>
    <lineage>
        <taxon>Bacteria</taxon>
        <taxon>Pseudomonadati</taxon>
        <taxon>Bacteroidota</taxon>
        <taxon>Flavobacteriia</taxon>
        <taxon>Flavobacteriales</taxon>
        <taxon>Flavobacteriaceae</taxon>
        <taxon>Flavobacterium</taxon>
    </lineage>
</organism>
<dbReference type="Pfam" id="PF05016">
    <property type="entry name" value="ParE_toxin"/>
    <property type="match status" value="1"/>
</dbReference>
<dbReference type="RefSeq" id="WP_112087252.1">
    <property type="nucleotide sequence ID" value="NZ_QLSV01000017.1"/>
</dbReference>
<sequence length="99" mass="11668">MQVFWRDKAIDELNSIYDYILKETKSQTIATKVYNAILDFSASLTIQPTKYKIEETIGKENVRSASLWSYKLVYTCDNENLYVLRVFHLKQNPNKLKVK</sequence>
<dbReference type="InterPro" id="IPR007712">
    <property type="entry name" value="RelE/ParE_toxin"/>
</dbReference>
<dbReference type="EMBL" id="QLSV01000017">
    <property type="protein sequence ID" value="RAR46578.1"/>
    <property type="molecule type" value="Genomic_DNA"/>
</dbReference>
<name>A0A328WT70_9FLAO</name>
<dbReference type="Proteomes" id="UP000249518">
    <property type="component" value="Unassembled WGS sequence"/>
</dbReference>
<evidence type="ECO:0000313" key="2">
    <source>
        <dbReference type="EMBL" id="RAR46578.1"/>
    </source>
</evidence>
<dbReference type="Gene3D" id="3.30.2310.20">
    <property type="entry name" value="RelE-like"/>
    <property type="match status" value="1"/>
</dbReference>
<dbReference type="AlphaFoldDB" id="A0A328WT70"/>
<keyword evidence="1" id="KW-1277">Toxin-antitoxin system</keyword>
<accession>A0A328WT70</accession>
<dbReference type="OrthoDB" id="962256at2"/>
<reference evidence="2 3" key="1">
    <citation type="submission" date="2018-06" db="EMBL/GenBank/DDBJ databases">
        <title>Genomic Encyclopedia of Type Strains, Phase III (KMG-III): the genomes of soil and plant-associated and newly described type strains.</title>
        <authorList>
            <person name="Whitman W."/>
        </authorList>
    </citation>
    <scope>NUCLEOTIDE SEQUENCE [LARGE SCALE GENOMIC DNA]</scope>
    <source>
        <strain evidence="2 3">CGMCC 1.12504</strain>
    </source>
</reference>
<proteinExistence type="predicted"/>
<evidence type="ECO:0000313" key="3">
    <source>
        <dbReference type="Proteomes" id="UP000249518"/>
    </source>
</evidence>
<gene>
    <name evidence="2" type="ORF">B0I10_11776</name>
</gene>